<dbReference type="EMBL" id="FZMO01000202">
    <property type="protein sequence ID" value="SNQ48825.1"/>
    <property type="molecule type" value="Genomic_DNA"/>
</dbReference>
<dbReference type="Pfam" id="PF19054">
    <property type="entry name" value="DUF5753"/>
    <property type="match status" value="1"/>
</dbReference>
<feature type="domain" description="DUF5753" evidence="2">
    <location>
        <begin position="57"/>
        <end position="126"/>
    </location>
</feature>
<feature type="compositionally biased region" description="Basic and acidic residues" evidence="1">
    <location>
        <begin position="16"/>
        <end position="34"/>
    </location>
</feature>
<accession>A0A2I2KT39</accession>
<feature type="compositionally biased region" description="Basic and acidic residues" evidence="1">
    <location>
        <begin position="44"/>
        <end position="54"/>
    </location>
</feature>
<evidence type="ECO:0000256" key="1">
    <source>
        <dbReference type="SAM" id="MobiDB-lite"/>
    </source>
</evidence>
<dbReference type="Proteomes" id="UP000234331">
    <property type="component" value="Unassembled WGS sequence"/>
</dbReference>
<reference evidence="3 4" key="1">
    <citation type="submission" date="2017-06" db="EMBL/GenBank/DDBJ databases">
        <authorList>
            <person name="Kim H.J."/>
            <person name="Triplett B.A."/>
        </authorList>
    </citation>
    <scope>NUCLEOTIDE SEQUENCE [LARGE SCALE GENOMIC DNA]</scope>
    <source>
        <strain evidence="3">FRACA_ARgP5</strain>
    </source>
</reference>
<sequence>MRLGLLLPKRCFSRPDRWSPDQAHERGSPHDRASRGWVEQADEDTARLRLDPTAHRPRRAASRRRLSGGFVLFEDLPDTDPFVHLELLTHPITIDDPTQVDTYRRAFLRLLQTSTVGNQAEELIRQASGCR</sequence>
<organism evidence="3 4">
    <name type="scientific">Frankia canadensis</name>
    <dbReference type="NCBI Taxonomy" id="1836972"/>
    <lineage>
        <taxon>Bacteria</taxon>
        <taxon>Bacillati</taxon>
        <taxon>Actinomycetota</taxon>
        <taxon>Actinomycetes</taxon>
        <taxon>Frankiales</taxon>
        <taxon>Frankiaceae</taxon>
        <taxon>Frankia</taxon>
    </lineage>
</organism>
<protein>
    <recommendedName>
        <fullName evidence="2">DUF5753 domain-containing protein</fullName>
    </recommendedName>
</protein>
<gene>
    <name evidence="3" type="ORF">FRACA_2800006</name>
</gene>
<evidence type="ECO:0000313" key="4">
    <source>
        <dbReference type="Proteomes" id="UP000234331"/>
    </source>
</evidence>
<proteinExistence type="predicted"/>
<keyword evidence="4" id="KW-1185">Reference proteome</keyword>
<evidence type="ECO:0000259" key="2">
    <source>
        <dbReference type="Pfam" id="PF19054"/>
    </source>
</evidence>
<dbReference type="AlphaFoldDB" id="A0A2I2KT39"/>
<dbReference type="InterPro" id="IPR043917">
    <property type="entry name" value="DUF5753"/>
</dbReference>
<dbReference type="RefSeq" id="WP_423748091.1">
    <property type="nucleotide sequence ID" value="NZ_FZMO01000202.1"/>
</dbReference>
<name>A0A2I2KT39_9ACTN</name>
<feature type="region of interest" description="Disordered" evidence="1">
    <location>
        <begin position="16"/>
        <end position="61"/>
    </location>
</feature>
<evidence type="ECO:0000313" key="3">
    <source>
        <dbReference type="EMBL" id="SNQ48825.1"/>
    </source>
</evidence>